<name>A0A023DKY1_9BACL</name>
<dbReference type="RefSeq" id="WP_017434999.1">
    <property type="nucleotide sequence ID" value="NZ_BAWO01000090.1"/>
</dbReference>
<accession>A0A023DKY1</accession>
<comment type="caution">
    <text evidence="3">The sequence shown here is derived from an EMBL/GenBank/DDBJ whole genome shotgun (WGS) entry which is preliminary data.</text>
</comment>
<reference evidence="3 4" key="1">
    <citation type="submission" date="2014-04" db="EMBL/GenBank/DDBJ databases">
        <title>Whole genome shotgun sequence of Geobacillus caldoxylosilyticus NBRC 107762.</title>
        <authorList>
            <person name="Hosoyama A."/>
            <person name="Hosoyama Y."/>
            <person name="Katano-Makiyama Y."/>
            <person name="Tsuchikane K."/>
            <person name="Ohji S."/>
            <person name="Ichikawa N."/>
            <person name="Yamazoe A."/>
            <person name="Fujita N."/>
        </authorList>
    </citation>
    <scope>NUCLEOTIDE SEQUENCE [LARGE SCALE GENOMIC DNA]</scope>
    <source>
        <strain evidence="3 4">NBRC 107762</strain>
    </source>
</reference>
<gene>
    <name evidence="3" type="primary">sspP</name>
    <name evidence="3" type="ORF">GCA01S_090_00030</name>
</gene>
<keyword evidence="1" id="KW-0749">Sporulation</keyword>
<dbReference type="HAMAP" id="MF_00666">
    <property type="entry name" value="SspP"/>
    <property type="match status" value="1"/>
</dbReference>
<evidence type="ECO:0000313" key="4">
    <source>
        <dbReference type="Proteomes" id="UP000023561"/>
    </source>
</evidence>
<dbReference type="NCBIfam" id="NF006905">
    <property type="entry name" value="PRK09399.1"/>
    <property type="match status" value="1"/>
</dbReference>
<evidence type="ECO:0000256" key="2">
    <source>
        <dbReference type="SAM" id="MobiDB-lite"/>
    </source>
</evidence>
<evidence type="ECO:0000313" key="3">
    <source>
        <dbReference type="EMBL" id="GAJ41711.1"/>
    </source>
</evidence>
<dbReference type="AlphaFoldDB" id="A0A023DKY1"/>
<dbReference type="OrthoDB" id="2691914at2"/>
<sequence length="48" mass="5399">MTNKNTGTDMRKNAPKGDNPGQPEPLDGSKKVKNRNHTRQKHNSSHDM</sequence>
<feature type="compositionally biased region" description="Basic residues" evidence="2">
    <location>
        <begin position="31"/>
        <end position="48"/>
    </location>
</feature>
<proteinExistence type="inferred from homology"/>
<dbReference type="Pfam" id="PF08179">
    <property type="entry name" value="SspP"/>
    <property type="match status" value="1"/>
</dbReference>
<evidence type="ECO:0000256" key="1">
    <source>
        <dbReference type="ARBA" id="ARBA00022969"/>
    </source>
</evidence>
<dbReference type="InterPro" id="IPR012614">
    <property type="entry name" value="SASP_SspP"/>
</dbReference>
<dbReference type="GeneID" id="301191615"/>
<organism evidence="3 4">
    <name type="scientific">Parageobacillus caldoxylosilyticus NBRC 107762</name>
    <dbReference type="NCBI Taxonomy" id="1220594"/>
    <lineage>
        <taxon>Bacteria</taxon>
        <taxon>Bacillati</taxon>
        <taxon>Bacillota</taxon>
        <taxon>Bacilli</taxon>
        <taxon>Bacillales</taxon>
        <taxon>Anoxybacillaceae</taxon>
        <taxon>Saccharococcus</taxon>
    </lineage>
</organism>
<dbReference type="EMBL" id="BAWO01000090">
    <property type="protein sequence ID" value="GAJ41711.1"/>
    <property type="molecule type" value="Genomic_DNA"/>
</dbReference>
<dbReference type="Proteomes" id="UP000023561">
    <property type="component" value="Unassembled WGS sequence"/>
</dbReference>
<dbReference type="GO" id="GO:0030435">
    <property type="term" value="P:sporulation resulting in formation of a cellular spore"/>
    <property type="evidence" value="ECO:0007669"/>
    <property type="project" value="UniProtKB-KW"/>
</dbReference>
<protein>
    <submittedName>
        <fullName evidence="3">Small acid-soluble spore protein P</fullName>
    </submittedName>
</protein>
<keyword evidence="4" id="KW-1185">Reference proteome</keyword>
<feature type="region of interest" description="Disordered" evidence="2">
    <location>
        <begin position="1"/>
        <end position="48"/>
    </location>
</feature>